<sequence length="94" mass="10822">MILTDTCRELRSEEMTRRVYEFTAKMIKGRAVEGASEAISLMKAEIESVHFLTARHLKLCRLRISEALDRQIQAQSEKLQSPARGCQNLARLMR</sequence>
<dbReference type="EMBL" id="RBOW01000872">
    <property type="protein sequence ID" value="RMN20400.1"/>
    <property type="molecule type" value="Genomic_DNA"/>
</dbReference>
<dbReference type="Proteomes" id="UP000281372">
    <property type="component" value="Unassembled WGS sequence"/>
</dbReference>
<dbReference type="RefSeq" id="WP_147464695.1">
    <property type="nucleotide sequence ID" value="NZ_RBOW01000872.1"/>
</dbReference>
<comment type="caution">
    <text evidence="1">The sequence shown here is derived from an EMBL/GenBank/DDBJ whole genome shotgun (WGS) entry which is preliminary data.</text>
</comment>
<reference evidence="1 2" key="1">
    <citation type="submission" date="2018-08" db="EMBL/GenBank/DDBJ databases">
        <title>Recombination of ecologically and evolutionarily significant loci maintains genetic cohesion in the Pseudomonas syringae species complex.</title>
        <authorList>
            <person name="Dillon M."/>
            <person name="Thakur S."/>
            <person name="Almeida R.N.D."/>
            <person name="Weir B.S."/>
            <person name="Guttman D.S."/>
        </authorList>
    </citation>
    <scope>NUCLEOTIDE SEQUENCE [LARGE SCALE GENOMIC DNA]</scope>
    <source>
        <strain evidence="1 2">ICMP 2821</strain>
    </source>
</reference>
<organism evidence="1 2">
    <name type="scientific">Pseudomonas cannabina</name>
    <dbReference type="NCBI Taxonomy" id="86840"/>
    <lineage>
        <taxon>Bacteria</taxon>
        <taxon>Pseudomonadati</taxon>
        <taxon>Pseudomonadota</taxon>
        <taxon>Gammaproteobacteria</taxon>
        <taxon>Pseudomonadales</taxon>
        <taxon>Pseudomonadaceae</taxon>
        <taxon>Pseudomonas</taxon>
    </lineage>
</organism>
<accession>A0A3M3KBB1</accession>
<dbReference type="AlphaFoldDB" id="A0A3M3KBB1"/>
<evidence type="ECO:0000313" key="1">
    <source>
        <dbReference type="EMBL" id="RMN20400.1"/>
    </source>
</evidence>
<proteinExistence type="predicted"/>
<protein>
    <submittedName>
        <fullName evidence="1">Uncharacterized protein</fullName>
    </submittedName>
</protein>
<evidence type="ECO:0000313" key="2">
    <source>
        <dbReference type="Proteomes" id="UP000281372"/>
    </source>
</evidence>
<name>A0A3M3KBB1_PSECA</name>
<gene>
    <name evidence="1" type="ORF">ALQ64_00206</name>
</gene>